<sequence>MKSKKEDFTKHSEAINELLFEAKAMKGIHRMTLHTWRTEGVLEDKRDPEATTKWSYYSPLDVVWISILNELKKLRFTHAEMKAFKEVLFEKIKAEDNNEYPALEYYTLRVLLYNQPIYIIITYATEMDAIWILDEKDYFSKLASGEIENHTAILLHKAVKSNLESVYQHPDFSDLAGLNKEEIQILQILRNKNFRTIKILKRNGEMDGIEGTERIEDVERIEKLLKEGEYQNIEIKQQNGKIVSAHRTIRTNFKRK</sequence>
<organism evidence="2 3">
    <name type="scientific">Aquimarina muelleri</name>
    <dbReference type="NCBI Taxonomy" id="279356"/>
    <lineage>
        <taxon>Bacteria</taxon>
        <taxon>Pseudomonadati</taxon>
        <taxon>Bacteroidota</taxon>
        <taxon>Flavobacteriia</taxon>
        <taxon>Flavobacteriales</taxon>
        <taxon>Flavobacteriaceae</taxon>
        <taxon>Aquimarina</taxon>
    </lineage>
</organism>
<dbReference type="InterPro" id="IPR000551">
    <property type="entry name" value="MerR-type_HTH_dom"/>
</dbReference>
<keyword evidence="3" id="KW-1185">Reference proteome</keyword>
<dbReference type="Gene3D" id="1.10.1660.10">
    <property type="match status" value="1"/>
</dbReference>
<evidence type="ECO:0000259" key="1">
    <source>
        <dbReference type="Pfam" id="PF13411"/>
    </source>
</evidence>
<dbReference type="GO" id="GO:0003677">
    <property type="term" value="F:DNA binding"/>
    <property type="evidence" value="ECO:0007669"/>
    <property type="project" value="InterPro"/>
</dbReference>
<evidence type="ECO:0000313" key="3">
    <source>
        <dbReference type="Proteomes" id="UP000601108"/>
    </source>
</evidence>
<dbReference type="GO" id="GO:0006355">
    <property type="term" value="P:regulation of DNA-templated transcription"/>
    <property type="evidence" value="ECO:0007669"/>
    <property type="project" value="InterPro"/>
</dbReference>
<dbReference type="Proteomes" id="UP000601108">
    <property type="component" value="Unassembled WGS sequence"/>
</dbReference>
<dbReference type="AlphaFoldDB" id="A0A918JWD9"/>
<gene>
    <name evidence="2" type="ORF">GCM10007384_25100</name>
</gene>
<reference evidence="2 3" key="1">
    <citation type="journal article" date="2014" name="Int. J. Syst. Evol. Microbiol.">
        <title>Complete genome sequence of Corynebacterium casei LMG S-19264T (=DSM 44701T), isolated from a smear-ripened cheese.</title>
        <authorList>
            <consortium name="US DOE Joint Genome Institute (JGI-PGF)"/>
            <person name="Walter F."/>
            <person name="Albersmeier A."/>
            <person name="Kalinowski J."/>
            <person name="Ruckert C."/>
        </authorList>
    </citation>
    <scope>NUCLEOTIDE SEQUENCE [LARGE SCALE GENOMIC DNA]</scope>
    <source>
        <strain evidence="2 3">KCTC 12285</strain>
    </source>
</reference>
<protein>
    <recommendedName>
        <fullName evidence="1">HTH merR-type domain-containing protein</fullName>
    </recommendedName>
</protein>
<feature type="domain" description="HTH merR-type" evidence="1">
    <location>
        <begin position="21"/>
        <end position="82"/>
    </location>
</feature>
<comment type="caution">
    <text evidence="2">The sequence shown here is derived from an EMBL/GenBank/DDBJ whole genome shotgun (WGS) entry which is preliminary data.</text>
</comment>
<name>A0A918JWD9_9FLAO</name>
<dbReference type="Pfam" id="PF13411">
    <property type="entry name" value="MerR_1"/>
    <property type="match status" value="1"/>
</dbReference>
<dbReference type="EMBL" id="BMWS01000017">
    <property type="protein sequence ID" value="GGX22909.1"/>
    <property type="molecule type" value="Genomic_DNA"/>
</dbReference>
<evidence type="ECO:0000313" key="2">
    <source>
        <dbReference type="EMBL" id="GGX22909.1"/>
    </source>
</evidence>
<proteinExistence type="predicted"/>
<accession>A0A918JWD9</accession>